<dbReference type="Proteomes" id="UP000789396">
    <property type="component" value="Unassembled WGS sequence"/>
</dbReference>
<evidence type="ECO:0000313" key="1">
    <source>
        <dbReference type="EMBL" id="CAG8750493.1"/>
    </source>
</evidence>
<feature type="non-terminal residue" evidence="1">
    <location>
        <position position="1"/>
    </location>
</feature>
<dbReference type="EMBL" id="CAJVPZ010036097">
    <property type="protein sequence ID" value="CAG8750493.1"/>
    <property type="molecule type" value="Genomic_DNA"/>
</dbReference>
<feature type="non-terminal residue" evidence="1">
    <location>
        <position position="48"/>
    </location>
</feature>
<comment type="caution">
    <text evidence="1">The sequence shown here is derived from an EMBL/GenBank/DDBJ whole genome shotgun (WGS) entry which is preliminary data.</text>
</comment>
<proteinExistence type="predicted"/>
<reference evidence="1" key="1">
    <citation type="submission" date="2021-06" db="EMBL/GenBank/DDBJ databases">
        <authorList>
            <person name="Kallberg Y."/>
            <person name="Tangrot J."/>
            <person name="Rosling A."/>
        </authorList>
    </citation>
    <scope>NUCLEOTIDE SEQUENCE</scope>
    <source>
        <strain evidence="1">IN212</strain>
    </source>
</reference>
<keyword evidence="2" id="KW-1185">Reference proteome</keyword>
<sequence length="48" mass="5477">PLVVKNQRDNISQSLALVIRQTERSLVLEVQHIHMKLCLLVLELGTVK</sequence>
<evidence type="ECO:0000313" key="2">
    <source>
        <dbReference type="Proteomes" id="UP000789396"/>
    </source>
</evidence>
<gene>
    <name evidence="1" type="ORF">RFULGI_LOCUS13558</name>
</gene>
<name>A0A9N9ITX1_9GLOM</name>
<organism evidence="1 2">
    <name type="scientific">Racocetra fulgida</name>
    <dbReference type="NCBI Taxonomy" id="60492"/>
    <lineage>
        <taxon>Eukaryota</taxon>
        <taxon>Fungi</taxon>
        <taxon>Fungi incertae sedis</taxon>
        <taxon>Mucoromycota</taxon>
        <taxon>Glomeromycotina</taxon>
        <taxon>Glomeromycetes</taxon>
        <taxon>Diversisporales</taxon>
        <taxon>Gigasporaceae</taxon>
        <taxon>Racocetra</taxon>
    </lineage>
</organism>
<accession>A0A9N9ITX1</accession>
<protein>
    <submittedName>
        <fullName evidence="1">16988_t:CDS:1</fullName>
    </submittedName>
</protein>
<dbReference type="AlphaFoldDB" id="A0A9N9ITX1"/>